<protein>
    <submittedName>
        <fullName evidence="2">Uncharacterized protein</fullName>
    </submittedName>
</protein>
<name>A0A830GC81_9EURY</name>
<dbReference type="EMBL" id="BMOQ01000005">
    <property type="protein sequence ID" value="GGN19604.1"/>
    <property type="molecule type" value="Genomic_DNA"/>
</dbReference>
<comment type="caution">
    <text evidence="2">The sequence shown here is derived from an EMBL/GenBank/DDBJ whole genome shotgun (WGS) entry which is preliminary data.</text>
</comment>
<accession>A0A830GC81</accession>
<dbReference type="RefSeq" id="WP_188878860.1">
    <property type="nucleotide sequence ID" value="NZ_BMOQ01000005.1"/>
</dbReference>
<evidence type="ECO:0000256" key="1">
    <source>
        <dbReference type="SAM" id="Phobius"/>
    </source>
</evidence>
<reference evidence="2 3" key="1">
    <citation type="journal article" date="2019" name="Int. J. Syst. Evol. Microbiol.">
        <title>The Global Catalogue of Microorganisms (GCM) 10K type strain sequencing project: providing services to taxonomists for standard genome sequencing and annotation.</title>
        <authorList>
            <consortium name="The Broad Institute Genomics Platform"/>
            <consortium name="The Broad Institute Genome Sequencing Center for Infectious Disease"/>
            <person name="Wu L."/>
            <person name="Ma J."/>
        </authorList>
    </citation>
    <scope>NUCLEOTIDE SEQUENCE [LARGE SCALE GENOMIC DNA]</scope>
    <source>
        <strain evidence="2 3">JCM 16331</strain>
    </source>
</reference>
<evidence type="ECO:0000313" key="2">
    <source>
        <dbReference type="EMBL" id="GGN19604.1"/>
    </source>
</evidence>
<gene>
    <name evidence="2" type="ORF">GCM10009021_20870</name>
</gene>
<keyword evidence="1" id="KW-0472">Membrane</keyword>
<keyword evidence="3" id="KW-1185">Reference proteome</keyword>
<keyword evidence="1" id="KW-1133">Transmembrane helix</keyword>
<proteinExistence type="predicted"/>
<feature type="transmembrane region" description="Helical" evidence="1">
    <location>
        <begin position="42"/>
        <end position="60"/>
    </location>
</feature>
<organism evidence="2 3">
    <name type="scientific">Halarchaeum nitratireducens</name>
    <dbReference type="NCBI Taxonomy" id="489913"/>
    <lineage>
        <taxon>Archaea</taxon>
        <taxon>Methanobacteriati</taxon>
        <taxon>Methanobacteriota</taxon>
        <taxon>Stenosarchaea group</taxon>
        <taxon>Halobacteria</taxon>
        <taxon>Halobacteriales</taxon>
        <taxon>Halobacteriaceae</taxon>
    </lineage>
</organism>
<dbReference type="AlphaFoldDB" id="A0A830GC81"/>
<feature type="transmembrane region" description="Helical" evidence="1">
    <location>
        <begin position="6"/>
        <end position="35"/>
    </location>
</feature>
<feature type="transmembrane region" description="Helical" evidence="1">
    <location>
        <begin position="66"/>
        <end position="86"/>
    </location>
</feature>
<evidence type="ECO:0000313" key="3">
    <source>
        <dbReference type="Proteomes" id="UP000608850"/>
    </source>
</evidence>
<keyword evidence="1" id="KW-0812">Transmembrane</keyword>
<dbReference type="Proteomes" id="UP000608850">
    <property type="component" value="Unassembled WGS sequence"/>
</dbReference>
<sequence length="93" mass="9138">MLTVLIGWSVAGFALLLTVLIAASIAPAVAAAFGVPAWVRSVVGGCCAVAFGAAGLYAYAGSSAPLMTLLAAGFVLAGTLIAVRALRDRSDAA</sequence>